<evidence type="ECO:0000313" key="1">
    <source>
        <dbReference type="EnsemblMetazoa" id="Aqu2.1.33839_001"/>
    </source>
</evidence>
<organism evidence="1">
    <name type="scientific">Amphimedon queenslandica</name>
    <name type="common">Sponge</name>
    <dbReference type="NCBI Taxonomy" id="400682"/>
    <lineage>
        <taxon>Eukaryota</taxon>
        <taxon>Metazoa</taxon>
        <taxon>Porifera</taxon>
        <taxon>Demospongiae</taxon>
        <taxon>Heteroscleromorpha</taxon>
        <taxon>Haplosclerida</taxon>
        <taxon>Niphatidae</taxon>
        <taxon>Amphimedon</taxon>
    </lineage>
</organism>
<reference evidence="1" key="1">
    <citation type="submission" date="2017-05" db="UniProtKB">
        <authorList>
            <consortium name="EnsemblMetazoa"/>
        </authorList>
    </citation>
    <scope>IDENTIFICATION</scope>
</reference>
<dbReference type="EnsemblMetazoa" id="Aqu2.1.33839_001">
    <property type="protein sequence ID" value="Aqu2.1.33839_001"/>
    <property type="gene ID" value="Aqu2.1.33839"/>
</dbReference>
<dbReference type="AlphaFoldDB" id="A0A1X7V221"/>
<dbReference type="InParanoid" id="A0A1X7V221"/>
<proteinExistence type="predicted"/>
<name>A0A1X7V221_AMPQE</name>
<accession>A0A1X7V221</accession>
<protein>
    <submittedName>
        <fullName evidence="1">Uncharacterized protein</fullName>
    </submittedName>
</protein>
<sequence>MNHSSQPNVLKCLLRATTLIISTPLCNGYSPSELLMRSLQSNIPSTMESRELSIQDMKYKRKISSRNEIRM</sequence>